<proteinExistence type="predicted"/>
<comment type="caution">
    <text evidence="1">The sequence shown here is derived from an EMBL/GenBank/DDBJ whole genome shotgun (WGS) entry which is preliminary data.</text>
</comment>
<gene>
    <name evidence="1" type="ORF">Q8791_23505</name>
</gene>
<organism evidence="1 2">
    <name type="scientific">Nocardiopsis codii</name>
    <dbReference type="NCBI Taxonomy" id="3065942"/>
    <lineage>
        <taxon>Bacteria</taxon>
        <taxon>Bacillati</taxon>
        <taxon>Actinomycetota</taxon>
        <taxon>Actinomycetes</taxon>
        <taxon>Streptosporangiales</taxon>
        <taxon>Nocardiopsidaceae</taxon>
        <taxon>Nocardiopsis</taxon>
    </lineage>
</organism>
<protein>
    <submittedName>
        <fullName evidence="1">Uncharacterized protein</fullName>
    </submittedName>
</protein>
<keyword evidence="2" id="KW-1185">Reference proteome</keyword>
<evidence type="ECO:0000313" key="1">
    <source>
        <dbReference type="EMBL" id="MEE2040188.1"/>
    </source>
</evidence>
<dbReference type="RefSeq" id="WP_330093957.1">
    <property type="nucleotide sequence ID" value="NZ_JAUZMY010000026.1"/>
</dbReference>
<sequence>MFAWFRLLLRREVIVNLHNGTGFRGVLYRKAGRLVELRNATRLEPGLEPAECDGAVILERSEVEFWQVIRS</sequence>
<dbReference type="Proteomes" id="UP001356095">
    <property type="component" value="Unassembled WGS sequence"/>
</dbReference>
<evidence type="ECO:0000313" key="2">
    <source>
        <dbReference type="Proteomes" id="UP001356095"/>
    </source>
</evidence>
<dbReference type="EMBL" id="JAUZMY010000026">
    <property type="protein sequence ID" value="MEE2040188.1"/>
    <property type="molecule type" value="Genomic_DNA"/>
</dbReference>
<accession>A0ABU7KD73</accession>
<name>A0ABU7KD73_9ACTN</name>
<reference evidence="1 2" key="1">
    <citation type="submission" date="2023-08" db="EMBL/GenBank/DDBJ databases">
        <authorList>
            <person name="Girao M."/>
            <person name="Carvalho M.F."/>
        </authorList>
    </citation>
    <scope>NUCLEOTIDE SEQUENCE [LARGE SCALE GENOMIC DNA]</scope>
    <source>
        <strain evidence="1 2">CT-R113</strain>
    </source>
</reference>